<evidence type="ECO:0008006" key="4">
    <source>
        <dbReference type="Google" id="ProtNLM"/>
    </source>
</evidence>
<accession>A0A1B8GV54</accession>
<dbReference type="AlphaFoldDB" id="A0A1B8GV54"/>
<evidence type="ECO:0000256" key="1">
    <source>
        <dbReference type="SAM" id="MobiDB-lite"/>
    </source>
</evidence>
<feature type="region of interest" description="Disordered" evidence="1">
    <location>
        <begin position="432"/>
        <end position="476"/>
    </location>
</feature>
<dbReference type="RefSeq" id="XP_018133455.1">
    <property type="nucleotide sequence ID" value="XM_018271500.2"/>
</dbReference>
<feature type="compositionally biased region" description="Acidic residues" evidence="1">
    <location>
        <begin position="202"/>
        <end position="212"/>
    </location>
</feature>
<dbReference type="GeneID" id="28835371"/>
<protein>
    <recommendedName>
        <fullName evidence="4">TeaA receptor TeaR</fullName>
    </recommendedName>
</protein>
<dbReference type="Proteomes" id="UP000091956">
    <property type="component" value="Unassembled WGS sequence"/>
</dbReference>
<evidence type="ECO:0000313" key="3">
    <source>
        <dbReference type="Proteomes" id="UP000091956"/>
    </source>
</evidence>
<feature type="compositionally biased region" description="Polar residues" evidence="1">
    <location>
        <begin position="311"/>
        <end position="361"/>
    </location>
</feature>
<proteinExistence type="predicted"/>
<keyword evidence="3" id="KW-1185">Reference proteome</keyword>
<dbReference type="STRING" id="342668.A0A1B8GV54"/>
<feature type="compositionally biased region" description="Polar residues" evidence="1">
    <location>
        <begin position="31"/>
        <end position="41"/>
    </location>
</feature>
<name>A0A1B8GV54_9PEZI</name>
<gene>
    <name evidence="2" type="ORF">VE01_01985</name>
</gene>
<feature type="region of interest" description="Disordered" evidence="1">
    <location>
        <begin position="1"/>
        <end position="143"/>
    </location>
</feature>
<organism evidence="2 3">
    <name type="scientific">Pseudogymnoascus verrucosus</name>
    <dbReference type="NCBI Taxonomy" id="342668"/>
    <lineage>
        <taxon>Eukaryota</taxon>
        <taxon>Fungi</taxon>
        <taxon>Dikarya</taxon>
        <taxon>Ascomycota</taxon>
        <taxon>Pezizomycotina</taxon>
        <taxon>Leotiomycetes</taxon>
        <taxon>Thelebolales</taxon>
        <taxon>Thelebolaceae</taxon>
        <taxon>Pseudogymnoascus</taxon>
    </lineage>
</organism>
<dbReference type="OrthoDB" id="418495at2759"/>
<dbReference type="EMBL" id="KV460211">
    <property type="protein sequence ID" value="OBT99722.1"/>
    <property type="molecule type" value="Genomic_DNA"/>
</dbReference>
<reference evidence="3" key="2">
    <citation type="journal article" date="2018" name="Nat. Commun.">
        <title>Extreme sensitivity to ultraviolet light in the fungal pathogen causing white-nose syndrome of bats.</title>
        <authorList>
            <person name="Palmer J.M."/>
            <person name="Drees K.P."/>
            <person name="Foster J.T."/>
            <person name="Lindner D.L."/>
        </authorList>
    </citation>
    <scope>NUCLEOTIDE SEQUENCE [LARGE SCALE GENOMIC DNA]</scope>
    <source>
        <strain evidence="3">UAMH 10579</strain>
    </source>
</reference>
<feature type="region of interest" description="Disordered" evidence="1">
    <location>
        <begin position="264"/>
        <end position="393"/>
    </location>
</feature>
<feature type="region of interest" description="Disordered" evidence="1">
    <location>
        <begin position="166"/>
        <end position="248"/>
    </location>
</feature>
<sequence>MAAVSAPQATGALTPPTSSDGNASAWDYSVPSRNQQSTFPRQQHDETSHAERKQMTSHPNGSTRRNDAAKQSRSNSAAEPAHAPPRLNNINKKGSMSGTDSPSDSLVDLYSSGPAKSAANGVDPNERGREGMGVASYHEDDPGWIHRDKLARIESRELQAAGIILPRTRAYSRRDRSRDTSATGLHRNEQHPAKQQRVESPTAEELEDDDTAGWDPRTPEEIAADGISSYRDYGSLSKGSSKIPLALTSPAPIPWEYLERDAPMQRSRSAVWGGEEDSIAYPPPRAKASSEEPLFQPTPTTTPSAPKRFASTDSSPKKSANATPTSRKMSANSVTSKPPITQQNQKPKGRSGSNSRPTTRSGEIKTPEGDPPWLASMYKPDPRLPPDQQLLPTVARRLQQEQWEKEGKFGNVYDRDFRPLNDDEIKMPEPAAIAPEEQPEAKQDELVPQWPLRKARSPEPSRPGTSSGYSTMPRIQNAPSKIQSPMLAQFPVHGFEPEVVPEKKKGCGCCVVM</sequence>
<feature type="compositionally biased region" description="Basic and acidic residues" evidence="1">
    <location>
        <begin position="42"/>
        <end position="54"/>
    </location>
</feature>
<reference evidence="2 3" key="1">
    <citation type="submission" date="2016-03" db="EMBL/GenBank/DDBJ databases">
        <title>Comparative genomics of Pseudogymnoascus destructans, the fungus causing white-nose syndrome of bats.</title>
        <authorList>
            <person name="Palmer J.M."/>
            <person name="Drees K.P."/>
            <person name="Foster J.T."/>
            <person name="Lindner D.L."/>
        </authorList>
    </citation>
    <scope>NUCLEOTIDE SEQUENCE [LARGE SCALE GENOMIC DNA]</scope>
    <source>
        <strain evidence="2 3">UAMH 10579</strain>
    </source>
</reference>
<evidence type="ECO:0000313" key="2">
    <source>
        <dbReference type="EMBL" id="OBT99722.1"/>
    </source>
</evidence>
<feature type="compositionally biased region" description="Polar residues" evidence="1">
    <location>
        <begin position="88"/>
        <end position="104"/>
    </location>
</feature>
<feature type="compositionally biased region" description="Polar residues" evidence="1">
    <location>
        <begin position="463"/>
        <end position="476"/>
    </location>
</feature>